<dbReference type="AlphaFoldDB" id="A0A7L5HZD0"/>
<sequence length="76" mass="9107">MYLYKKGSISTLDIENLFGNEDDFQNSNNPASNRDNKVTYINKDYIEYDEITRELKIIEKGKEYIRNKFPPKPRRN</sequence>
<dbReference type="GeneID" id="56587173"/>
<dbReference type="Proteomes" id="UP000509246">
    <property type="component" value="Chromosome"/>
</dbReference>
<dbReference type="KEGG" id="carm:CARM_1423"/>
<evidence type="ECO:0000313" key="1">
    <source>
        <dbReference type="EMBL" id="QKF80316.1"/>
    </source>
</evidence>
<reference evidence="1 2" key="1">
    <citation type="submission" date="2020-05" db="EMBL/GenBank/DDBJ databases">
        <title>Complete genome sequencing of Campylobacter and Arcobacter type strains.</title>
        <authorList>
            <person name="Miller W.G."/>
            <person name="Yee E."/>
        </authorList>
    </citation>
    <scope>NUCLEOTIDE SEQUENCE [LARGE SCALE GENOMIC DNA]</scope>
    <source>
        <strain evidence="1 2">CCUG 73571</strain>
    </source>
</reference>
<gene>
    <name evidence="1" type="ORF">CARM_1423</name>
</gene>
<dbReference type="RefSeq" id="WP_139493270.1">
    <property type="nucleotide sequence ID" value="NZ_CP053825.1"/>
</dbReference>
<evidence type="ECO:0000313" key="2">
    <source>
        <dbReference type="Proteomes" id="UP000509246"/>
    </source>
</evidence>
<organism evidence="1 2">
    <name type="scientific">Campylobacter armoricus</name>
    <dbReference type="NCBI Taxonomy" id="2505970"/>
    <lineage>
        <taxon>Bacteria</taxon>
        <taxon>Pseudomonadati</taxon>
        <taxon>Campylobacterota</taxon>
        <taxon>Epsilonproteobacteria</taxon>
        <taxon>Campylobacterales</taxon>
        <taxon>Campylobacteraceae</taxon>
        <taxon>Campylobacter</taxon>
    </lineage>
</organism>
<accession>A0A7L5HZD0</accession>
<protein>
    <submittedName>
        <fullName evidence="1">Uncharacterized protein</fullName>
    </submittedName>
</protein>
<dbReference type="EMBL" id="CP053825">
    <property type="protein sequence ID" value="QKF80316.1"/>
    <property type="molecule type" value="Genomic_DNA"/>
</dbReference>
<keyword evidence="2" id="KW-1185">Reference proteome</keyword>
<proteinExistence type="predicted"/>
<name>A0A7L5HZD0_9BACT</name>